<feature type="region of interest" description="Disordered" evidence="7">
    <location>
        <begin position="1024"/>
        <end position="1045"/>
    </location>
</feature>
<evidence type="ECO:0000256" key="5">
    <source>
        <dbReference type="ARBA" id="ARBA00023212"/>
    </source>
</evidence>
<feature type="compositionally biased region" description="Polar residues" evidence="7">
    <location>
        <begin position="728"/>
        <end position="743"/>
    </location>
</feature>
<proteinExistence type="inferred from homology"/>
<evidence type="ECO:0000256" key="1">
    <source>
        <dbReference type="ARBA" id="ARBA00004245"/>
    </source>
</evidence>
<comment type="subcellular location">
    <subcellularLocation>
        <location evidence="1">Cytoplasm</location>
        <location evidence="1">Cytoskeleton</location>
    </subcellularLocation>
</comment>
<feature type="compositionally biased region" description="Basic and acidic residues" evidence="7">
    <location>
        <begin position="1232"/>
        <end position="1247"/>
    </location>
</feature>
<keyword evidence="5" id="KW-0206">Cytoskeleton</keyword>
<dbReference type="InterPro" id="IPR008604">
    <property type="entry name" value="MAP7_fam"/>
</dbReference>
<keyword evidence="3" id="KW-0963">Cytoplasm</keyword>
<dbReference type="EnsemblMetazoa" id="XM_028272094.2">
    <property type="protein sequence ID" value="XP_028127895.2"/>
    <property type="gene ID" value="LOC114324291"/>
</dbReference>
<feature type="region of interest" description="Disordered" evidence="7">
    <location>
        <begin position="1225"/>
        <end position="1247"/>
    </location>
</feature>
<comment type="similarity">
    <text evidence="2">Belongs to the MAP7 family.</text>
</comment>
<feature type="compositionally biased region" description="Low complexity" evidence="7">
    <location>
        <begin position="554"/>
        <end position="564"/>
    </location>
</feature>
<dbReference type="RefSeq" id="XP_028127895.2">
    <property type="nucleotide sequence ID" value="XM_028272094.2"/>
</dbReference>
<feature type="region of interest" description="Disordered" evidence="7">
    <location>
        <begin position="716"/>
        <end position="786"/>
    </location>
</feature>
<dbReference type="PANTHER" id="PTHR15073">
    <property type="entry name" value="MICROTUBULE-ASSOCIATED PROTEIN"/>
    <property type="match status" value="1"/>
</dbReference>
<feature type="compositionally biased region" description="Polar residues" evidence="7">
    <location>
        <begin position="909"/>
        <end position="923"/>
    </location>
</feature>
<feature type="compositionally biased region" description="Basic and acidic residues" evidence="7">
    <location>
        <begin position="744"/>
        <end position="779"/>
    </location>
</feature>
<accession>A0ABM5I9B6</accession>
<feature type="compositionally biased region" description="Basic and acidic residues" evidence="7">
    <location>
        <begin position="879"/>
        <end position="902"/>
    </location>
</feature>
<feature type="region of interest" description="Disordered" evidence="7">
    <location>
        <begin position="878"/>
        <end position="993"/>
    </location>
</feature>
<reference evidence="8" key="1">
    <citation type="submission" date="2025-05" db="UniProtKB">
        <authorList>
            <consortium name="EnsemblMetazoa"/>
        </authorList>
    </citation>
    <scope>IDENTIFICATION</scope>
</reference>
<evidence type="ECO:0000313" key="9">
    <source>
        <dbReference type="Proteomes" id="UP001652700"/>
    </source>
</evidence>
<evidence type="ECO:0000256" key="6">
    <source>
        <dbReference type="SAM" id="Coils"/>
    </source>
</evidence>
<feature type="region of interest" description="Disordered" evidence="7">
    <location>
        <begin position="553"/>
        <end position="582"/>
    </location>
</feature>
<dbReference type="PANTHER" id="PTHR15073:SF18">
    <property type="entry name" value="ENSCONSIN, ISOFORM F"/>
    <property type="match status" value="1"/>
</dbReference>
<name>A0ABM5I9B6_DIAVI</name>
<protein>
    <recommendedName>
        <fullName evidence="10">Calponin homology domain-containing protein DDB_G0272472-like</fullName>
    </recommendedName>
</protein>
<feature type="compositionally biased region" description="Polar residues" evidence="7">
    <location>
        <begin position="565"/>
        <end position="576"/>
    </location>
</feature>
<feature type="compositionally biased region" description="Polar residues" evidence="7">
    <location>
        <begin position="213"/>
        <end position="230"/>
    </location>
</feature>
<evidence type="ECO:0000256" key="2">
    <source>
        <dbReference type="ARBA" id="ARBA00007525"/>
    </source>
</evidence>
<feature type="compositionally biased region" description="Basic and acidic residues" evidence="7">
    <location>
        <begin position="1030"/>
        <end position="1041"/>
    </location>
</feature>
<sequence>MAENSRKLSKQPKSTVEKELRLRHLKDRQNGEKQRKLQEIKPQAPAVQVFKEQERFRRLDDLKYRDDERRIQVEERKKRIQKAERDRLEFILRRNQEREQRFESRRRNERNNTVFAFGSSTPRMLDPNDVIASYWNTGRSSSIQNIVTSTNPSMLTRRQPERKQDAGTKKHAISATGLARTGETSSLPRSSLNKQSTTSFANSESVRHRLTTAPKNSIPVSGISSDTKGNNKPPLLKTKKLLAKPTTRQKVVLKSKTKTRVESCSNDIAKLNKSEKPQVAIPLPKPETHVLTEPKLVVRDIRDIISIFYLPQTTKSDLESPQVKKFEENSDKTEPILVELEDKKDVGEKDKKDVMEIETVKMSEPETNDTDVTEIQKFEQVQLIIDESYTSSEVEIRSVIEKPEQKHFLQENSVEPKKPESTSEAQIVVDNNTIENIENKMTISMTKVRINTAEEDIAALAERRRLISEEAARQAELEMLRFETEAKAELERQQREEEQIRELIQFHRESEQQRLKEAIKETQRREEEEKLKKEEKLRLKFLKEEVKKKFKEPSSSLTQQSTTSFANSASVRQRLTTAPRKPRPVSIAITGISSGTKGDNKPPLPMTKNILAKPTTSKNVVLKSKTKTPVNSFFNNTTKVSKSEIPQVEIIPPKPDIYVLTEPKLVTKDIESNVYVPQNTKSDLESPQVKKLVEDNDKKEPILVELEDKKGVMKIGTVNMSEPEKSDTNVTEIQESEQVQLSIDESHTSSEVEIRAVIERPEPESLLKEKPVEPKKPESTSEAQIVVDSNTIDNIDNEMTTSMTKVRINTEEEPKAAIAERQKLIRGEVKGQAKLERLRNNSKVKEELERHQREEEQIRELRELQRQTKQERLQGVIKETQRYEEKEKLKKEGELRLTEEAKKKVKEPSLTQESTTRFTNSASVRHRLTKAPRKHRPVSRISSDTKCDNQPPLSKSKKLLSKPTTSKNVLKSKTKTGVDSSSNNTTKVSKFEKQSVAITPPKLETHVLIEPNLVTRDIKSNVHVSQTPKRVLESPQVKKLEEDSEKTEPILVEFDDKKDVEEQDKKDIMKIETVKMSEPETSDIHVTEIQKSEQVQLSIDESYTSSGAEIRSLIEKPEPEPILQKNPIKPKKPESTSEAQIVVDSNTIENIEKKMTTSMKKVRINTEEEAKAALAERRRLIREEAERQVELERLRIEAEAKAELERQQREEEQTRELIELQRQMEQQRLQKAIKENQRRKQEEKLKNEEELRLKLLKEEAKKKAKEDAQRQKAKLRERLKTEEVERQARRKKVEAIMSRTRGKNATPQSVDENKSDNIKSEVIK</sequence>
<feature type="region of interest" description="Disordered" evidence="7">
    <location>
        <begin position="1"/>
        <end position="44"/>
    </location>
</feature>
<feature type="compositionally biased region" description="Basic and acidic residues" evidence="7">
    <location>
        <begin position="158"/>
        <end position="168"/>
    </location>
</feature>
<feature type="coiled-coil region" evidence="6">
    <location>
        <begin position="841"/>
        <end position="874"/>
    </location>
</feature>
<feature type="compositionally biased region" description="Polar residues" evidence="7">
    <location>
        <begin position="182"/>
        <end position="204"/>
    </location>
</feature>
<evidence type="ECO:0008006" key="10">
    <source>
        <dbReference type="Google" id="ProtNLM"/>
    </source>
</evidence>
<dbReference type="InterPro" id="IPR051483">
    <property type="entry name" value="MAP7_domain-containing"/>
</dbReference>
<organism evidence="8 9">
    <name type="scientific">Diabrotica virgifera virgifera</name>
    <name type="common">western corn rootworm</name>
    <dbReference type="NCBI Taxonomy" id="50390"/>
    <lineage>
        <taxon>Eukaryota</taxon>
        <taxon>Metazoa</taxon>
        <taxon>Ecdysozoa</taxon>
        <taxon>Arthropoda</taxon>
        <taxon>Hexapoda</taxon>
        <taxon>Insecta</taxon>
        <taxon>Pterygota</taxon>
        <taxon>Neoptera</taxon>
        <taxon>Endopterygota</taxon>
        <taxon>Coleoptera</taxon>
        <taxon>Polyphaga</taxon>
        <taxon>Cucujiformia</taxon>
        <taxon>Chrysomeloidea</taxon>
        <taxon>Chrysomelidae</taxon>
        <taxon>Galerucinae</taxon>
        <taxon>Diabroticina</taxon>
        <taxon>Diabroticites</taxon>
        <taxon>Diabrotica</taxon>
    </lineage>
</organism>
<dbReference type="Pfam" id="PF05672">
    <property type="entry name" value="MAP7"/>
    <property type="match status" value="1"/>
</dbReference>
<feature type="compositionally biased region" description="Polar residues" evidence="7">
    <location>
        <begin position="968"/>
        <end position="988"/>
    </location>
</feature>
<feature type="compositionally biased region" description="Basic and acidic residues" evidence="7">
    <location>
        <begin position="1259"/>
        <end position="1287"/>
    </location>
</feature>
<keyword evidence="4 6" id="KW-0175">Coiled coil</keyword>
<dbReference type="GeneID" id="114324291"/>
<evidence type="ECO:0000313" key="8">
    <source>
        <dbReference type="EnsemblMetazoa" id="XP_028127895.2"/>
    </source>
</evidence>
<evidence type="ECO:0000256" key="3">
    <source>
        <dbReference type="ARBA" id="ARBA00022490"/>
    </source>
</evidence>
<feature type="region of interest" description="Disordered" evidence="7">
    <location>
        <begin position="1112"/>
        <end position="1141"/>
    </location>
</feature>
<dbReference type="Proteomes" id="UP001652700">
    <property type="component" value="Unplaced"/>
</dbReference>
<keyword evidence="9" id="KW-1185">Reference proteome</keyword>
<feature type="compositionally biased region" description="Basic and acidic residues" evidence="7">
    <location>
        <begin position="1311"/>
        <end position="1324"/>
    </location>
</feature>
<evidence type="ECO:0000256" key="4">
    <source>
        <dbReference type="ARBA" id="ARBA00023054"/>
    </source>
</evidence>
<feature type="region of interest" description="Disordered" evidence="7">
    <location>
        <begin position="1259"/>
        <end position="1324"/>
    </location>
</feature>
<feature type="coiled-coil region" evidence="6">
    <location>
        <begin position="450"/>
        <end position="552"/>
    </location>
</feature>
<feature type="compositionally biased region" description="Basic and acidic residues" evidence="7">
    <location>
        <begin position="15"/>
        <end position="39"/>
    </location>
</feature>
<evidence type="ECO:0000256" key="7">
    <source>
        <dbReference type="SAM" id="MobiDB-lite"/>
    </source>
</evidence>
<feature type="region of interest" description="Disordered" evidence="7">
    <location>
        <begin position="148"/>
        <end position="235"/>
    </location>
</feature>
<feature type="compositionally biased region" description="Basic residues" evidence="7">
    <location>
        <begin position="924"/>
        <end position="938"/>
    </location>
</feature>